<accession>A0A0F6A9D7</accession>
<protein>
    <recommendedName>
        <fullName evidence="3">Beta-lactamase-related domain-containing protein</fullName>
    </recommendedName>
</protein>
<dbReference type="Gene3D" id="3.40.710.10">
    <property type="entry name" value="DD-peptidase/beta-lactamase superfamily"/>
    <property type="match status" value="1"/>
</dbReference>
<dbReference type="Proteomes" id="UP000033434">
    <property type="component" value="Unassembled WGS sequence"/>
</dbReference>
<dbReference type="EMBL" id="AUXW01000163">
    <property type="protein sequence ID" value="KKE82456.1"/>
    <property type="molecule type" value="Genomic_DNA"/>
</dbReference>
<proteinExistence type="predicted"/>
<evidence type="ECO:0000313" key="1">
    <source>
        <dbReference type="EMBL" id="KKE82456.1"/>
    </source>
</evidence>
<dbReference type="AlphaFoldDB" id="A0A0F6A9D7"/>
<comment type="caution">
    <text evidence="1">The sequence shown here is derived from an EMBL/GenBank/DDBJ whole genome shotgun (WGS) entry which is preliminary data.</text>
</comment>
<gene>
    <name evidence="1" type="ORF">N479_18455</name>
</gene>
<evidence type="ECO:0000313" key="2">
    <source>
        <dbReference type="Proteomes" id="UP000033434"/>
    </source>
</evidence>
<evidence type="ECO:0008006" key="3">
    <source>
        <dbReference type="Google" id="ProtNLM"/>
    </source>
</evidence>
<sequence length="94" mass="10386">MMQLSFAGKEMATQKQWRMGAGMMLNSPDFCPLGPNLAVFGHMDMGGSIGFADPESKLAFAYVTESFHTPNKHDKSLCGKRQQNLIKGLYKSIL</sequence>
<name>A0A0F6A9D7_9GAMM</name>
<dbReference type="InterPro" id="IPR012338">
    <property type="entry name" value="Beta-lactam/transpept-like"/>
</dbReference>
<reference evidence="1 2" key="1">
    <citation type="journal article" date="2015" name="BMC Genomics">
        <title>Genome mining reveals unlocked bioactive potential of marine Gram-negative bacteria.</title>
        <authorList>
            <person name="Machado H."/>
            <person name="Sonnenschein E.C."/>
            <person name="Melchiorsen J."/>
            <person name="Gram L."/>
        </authorList>
    </citation>
    <scope>NUCLEOTIDE SEQUENCE [LARGE SCALE GENOMIC DNA]</scope>
    <source>
        <strain evidence="1 2">S4054</strain>
    </source>
</reference>
<dbReference type="PATRIC" id="fig|1129367.4.peg.3678"/>
<organism evidence="1 2">
    <name type="scientific">Pseudoalteromonas luteoviolacea S4054</name>
    <dbReference type="NCBI Taxonomy" id="1129367"/>
    <lineage>
        <taxon>Bacteria</taxon>
        <taxon>Pseudomonadati</taxon>
        <taxon>Pseudomonadota</taxon>
        <taxon>Gammaproteobacteria</taxon>
        <taxon>Alteromonadales</taxon>
        <taxon>Pseudoalteromonadaceae</taxon>
        <taxon>Pseudoalteromonas</taxon>
    </lineage>
</organism>